<dbReference type="GO" id="GO:0045087">
    <property type="term" value="P:innate immune response"/>
    <property type="evidence" value="ECO:0007669"/>
    <property type="project" value="TreeGrafter"/>
</dbReference>
<sequence length="920" mass="100715">MDFQSDSDTVFIFDNNNKHKYYLVNTGSIYYDSLLIMPARGAAVQVVGVSGKTRFFMSYTYQSLSGYQQVLKNTGDYFPLSTVNGNNFYTITASTTTDQVVAKFAQMAGTYLDPYLHDIFVYDGDNINTATQIGSLDEVGSTITVSAGRSISLVNLYNSGPSVTAYFLGNDASTVQGYSKYSVILATNQSRISGTLSDLTDFGAAYTFICLDCSNYYWASMNFDELATIADKGFISFRGQTPTHQRERLIRYDPLTYTSSYLPQLLPTDVFTLNLYLSRIAFNLTTTSPTWNAPFDGRKGYIFSPNLCTPSANSFNYEFRDDTQLYNYTLNFDKTTYALNTDLITLRIGSGNSTPTLDAQYPRDPITNGKVSATGNYMQIGLAASAGADIRLSFNMAQAITPSVSTTQGPTVQTTTPGGNQPVFTCPTSPITVATGTGNLPSGATNLTVVPAGTNCTFTFDIPNNYAIQLRFSMDFQSDSDTVFIFDNNNKHKYYLVNTGSIYYNSLLIMPARGAAVQVVGVSGKTRFFMSYTYQSLSGYQQVLKNTGEYFPLSTVNGNNFYTITASTATDQVVAKFAQMAGTYLDPYLHDIFVYDGDNINTATQIGSLDEVGSTITVSAGRSISLVNLYNSGPSVTAYFLGNDASTVQGYSKYSVILATNQSRISGQLSDLTDFGAAYTFICLNCSTYYWASMNFDDLATIADKGFISFRGQTPTHRREQLIRYNPLTYTSSYLPQLLPTDVFTLNLYLARIAFNLTTTTTTWNAPFDGRKGYIFSPNLWTPSANTFNYEFRDDTQLYNYTLNFDKTTYAVNTDQITLRVGSGNSTPTLDAQYPRDPITNGKVSATGNYMQIGLAASAGADIRLSFNMAQATPPVSTTPGVSTTAGPNVTVSTVQTTTAGGTQHFNRFIIAVLVLLAIL</sequence>
<dbReference type="Pfam" id="PF02408">
    <property type="entry name" value="CUB_2"/>
    <property type="match status" value="1"/>
</dbReference>
<name>A0A1I7U286_9PELO</name>
<keyword evidence="2" id="KW-1185">Reference proteome</keyword>
<evidence type="ECO:0000313" key="2">
    <source>
        <dbReference type="Proteomes" id="UP000095282"/>
    </source>
</evidence>
<organism evidence="2 3">
    <name type="scientific">Caenorhabditis tropicalis</name>
    <dbReference type="NCBI Taxonomy" id="1561998"/>
    <lineage>
        <taxon>Eukaryota</taxon>
        <taxon>Metazoa</taxon>
        <taxon>Ecdysozoa</taxon>
        <taxon>Nematoda</taxon>
        <taxon>Chromadorea</taxon>
        <taxon>Rhabditida</taxon>
        <taxon>Rhabditina</taxon>
        <taxon>Rhabditomorpha</taxon>
        <taxon>Rhabditoidea</taxon>
        <taxon>Rhabditidae</taxon>
        <taxon>Peloderinae</taxon>
        <taxon>Caenorhabditis</taxon>
    </lineage>
</organism>
<dbReference type="STRING" id="1561998.A0A1I7U286"/>
<evidence type="ECO:0000259" key="1">
    <source>
        <dbReference type="Pfam" id="PF02408"/>
    </source>
</evidence>
<dbReference type="InterPro" id="IPR003366">
    <property type="entry name" value="CUB-like_dom"/>
</dbReference>
<dbReference type="PANTHER" id="PTHR21447">
    <property type="entry name" value="RING-TYPE DOMAIN-CONTAINING PROTEIN-RELATED"/>
    <property type="match status" value="1"/>
</dbReference>
<reference evidence="3" key="1">
    <citation type="submission" date="2016-11" db="UniProtKB">
        <authorList>
            <consortium name="WormBaseParasite"/>
        </authorList>
    </citation>
    <scope>IDENTIFICATION</scope>
</reference>
<dbReference type="Proteomes" id="UP000095282">
    <property type="component" value="Unplaced"/>
</dbReference>
<feature type="domain" description="CUB-like" evidence="1">
    <location>
        <begin position="424"/>
        <end position="537"/>
    </location>
</feature>
<dbReference type="WBParaSite" id="Csp11.Scaffold629.g14113.t1">
    <property type="protein sequence ID" value="Csp11.Scaffold629.g14113.t1"/>
    <property type="gene ID" value="Csp11.Scaffold629.g14113"/>
</dbReference>
<dbReference type="PANTHER" id="PTHR21447:SF7">
    <property type="entry name" value="CUB-LIKE DOMAIN-CONTAINING PROTEIN"/>
    <property type="match status" value="1"/>
</dbReference>
<evidence type="ECO:0000313" key="3">
    <source>
        <dbReference type="WBParaSite" id="Csp11.Scaffold629.g14113.t1"/>
    </source>
</evidence>
<dbReference type="eggNOG" id="ENOG502TG25">
    <property type="taxonomic scope" value="Eukaryota"/>
</dbReference>
<dbReference type="AlphaFoldDB" id="A0A1I7U286"/>
<accession>A0A1I7U286</accession>
<protein>
    <submittedName>
        <fullName evidence="3">CUB_2 domain-containing protein</fullName>
    </submittedName>
</protein>
<dbReference type="GO" id="GO:0045121">
    <property type="term" value="C:membrane raft"/>
    <property type="evidence" value="ECO:0007669"/>
    <property type="project" value="TreeGrafter"/>
</dbReference>
<proteinExistence type="predicted"/>